<dbReference type="InterPro" id="IPR022087">
    <property type="entry name" value="DA1-like_dom"/>
</dbReference>
<name>A0A5P1EA71_ASPOF</name>
<dbReference type="EMBL" id="CM007389">
    <property type="protein sequence ID" value="ONK57856.1"/>
    <property type="molecule type" value="Genomic_DNA"/>
</dbReference>
<dbReference type="InterPro" id="IPR045218">
    <property type="entry name" value="DA1-like"/>
</dbReference>
<keyword evidence="3" id="KW-1185">Reference proteome</keyword>
<dbReference type="GO" id="GO:0043130">
    <property type="term" value="F:ubiquitin binding"/>
    <property type="evidence" value="ECO:0007669"/>
    <property type="project" value="TreeGrafter"/>
</dbReference>
<dbReference type="Gramene" id="ONK57856">
    <property type="protein sequence ID" value="ONK57856"/>
    <property type="gene ID" value="A4U43_C09F4910"/>
</dbReference>
<gene>
    <name evidence="2" type="ORF">A4U43_C09F4910</name>
</gene>
<evidence type="ECO:0000259" key="1">
    <source>
        <dbReference type="Pfam" id="PF12315"/>
    </source>
</evidence>
<feature type="domain" description="Protein DA1-like" evidence="1">
    <location>
        <begin position="45"/>
        <end position="135"/>
    </location>
</feature>
<evidence type="ECO:0000313" key="2">
    <source>
        <dbReference type="EMBL" id="ONK57856.1"/>
    </source>
</evidence>
<sequence length="171" mass="19794">MEARDTKYVALDDGRKLCLECLDSSIMDTSECQPLYLDIQEFYEGLNMKVEQQIPLLLVERQALNEAMEGEKSGPHHLPETRGLCLSEEHTLSTILRRPRIGAGNRTVDMIIEPYRLTRWCEVTAILILYGLPRFDRPRSLKLGSRWFISLHRWTLAFSETSSDYVGIQYL</sequence>
<proteinExistence type="predicted"/>
<dbReference type="OMA" id="WCEVTAI"/>
<dbReference type="PANTHER" id="PTHR24209">
    <property type="entry name" value="PROTEIN DA1-RELATED 2"/>
    <property type="match status" value="1"/>
</dbReference>
<dbReference type="Pfam" id="PF12315">
    <property type="entry name" value="DA1-like"/>
    <property type="match status" value="1"/>
</dbReference>
<reference evidence="3" key="1">
    <citation type="journal article" date="2017" name="Nat. Commun.">
        <title>The asparagus genome sheds light on the origin and evolution of a young Y chromosome.</title>
        <authorList>
            <person name="Harkess A."/>
            <person name="Zhou J."/>
            <person name="Xu C."/>
            <person name="Bowers J.E."/>
            <person name="Van der Hulst R."/>
            <person name="Ayyampalayam S."/>
            <person name="Mercati F."/>
            <person name="Riccardi P."/>
            <person name="McKain M.R."/>
            <person name="Kakrana A."/>
            <person name="Tang H."/>
            <person name="Ray J."/>
            <person name="Groenendijk J."/>
            <person name="Arikit S."/>
            <person name="Mathioni S.M."/>
            <person name="Nakano M."/>
            <person name="Shan H."/>
            <person name="Telgmann-Rauber A."/>
            <person name="Kanno A."/>
            <person name="Yue Z."/>
            <person name="Chen H."/>
            <person name="Li W."/>
            <person name="Chen Y."/>
            <person name="Xu X."/>
            <person name="Zhang Y."/>
            <person name="Luo S."/>
            <person name="Chen H."/>
            <person name="Gao J."/>
            <person name="Mao Z."/>
            <person name="Pires J.C."/>
            <person name="Luo M."/>
            <person name="Kudrna D."/>
            <person name="Wing R.A."/>
            <person name="Meyers B.C."/>
            <person name="Yi K."/>
            <person name="Kong H."/>
            <person name="Lavrijsen P."/>
            <person name="Sunseri F."/>
            <person name="Falavigna A."/>
            <person name="Ye Y."/>
            <person name="Leebens-Mack J.H."/>
            <person name="Chen G."/>
        </authorList>
    </citation>
    <scope>NUCLEOTIDE SEQUENCE [LARGE SCALE GENOMIC DNA]</scope>
    <source>
        <strain evidence="3">cv. DH0086</strain>
    </source>
</reference>
<dbReference type="Proteomes" id="UP000243459">
    <property type="component" value="Chromosome 9"/>
</dbReference>
<dbReference type="PANTHER" id="PTHR24209:SF25">
    <property type="entry name" value="PROTEIN DA1-RELATED 1"/>
    <property type="match status" value="1"/>
</dbReference>
<evidence type="ECO:0000313" key="3">
    <source>
        <dbReference type="Proteomes" id="UP000243459"/>
    </source>
</evidence>
<accession>A0A5P1EA71</accession>
<dbReference type="AlphaFoldDB" id="A0A5P1EA71"/>
<organism evidence="2 3">
    <name type="scientific">Asparagus officinalis</name>
    <name type="common">Garden asparagus</name>
    <dbReference type="NCBI Taxonomy" id="4686"/>
    <lineage>
        <taxon>Eukaryota</taxon>
        <taxon>Viridiplantae</taxon>
        <taxon>Streptophyta</taxon>
        <taxon>Embryophyta</taxon>
        <taxon>Tracheophyta</taxon>
        <taxon>Spermatophyta</taxon>
        <taxon>Magnoliopsida</taxon>
        <taxon>Liliopsida</taxon>
        <taxon>Asparagales</taxon>
        <taxon>Asparagaceae</taxon>
        <taxon>Asparagoideae</taxon>
        <taxon>Asparagus</taxon>
    </lineage>
</organism>
<protein>
    <recommendedName>
        <fullName evidence="1">Protein DA1-like domain-containing protein</fullName>
    </recommendedName>
</protein>